<dbReference type="InterPro" id="IPR038718">
    <property type="entry name" value="SNF2-like_sf"/>
</dbReference>
<dbReference type="Proteomes" id="UP001396334">
    <property type="component" value="Unassembled WGS sequence"/>
</dbReference>
<dbReference type="InterPro" id="IPR027417">
    <property type="entry name" value="P-loop_NTPase"/>
</dbReference>
<dbReference type="Pfam" id="PF00176">
    <property type="entry name" value="SNF2-rel_dom"/>
    <property type="match status" value="1"/>
</dbReference>
<dbReference type="PROSITE" id="PS51192">
    <property type="entry name" value="HELICASE_ATP_BIND_1"/>
    <property type="match status" value="1"/>
</dbReference>
<protein>
    <recommendedName>
        <fullName evidence="7">Protein CHROMATIN REMODELING 19</fullName>
    </recommendedName>
</protein>
<feature type="region of interest" description="Disordered" evidence="2">
    <location>
        <begin position="1"/>
        <end position="103"/>
    </location>
</feature>
<evidence type="ECO:0000259" key="4">
    <source>
        <dbReference type="PROSITE" id="PS51194"/>
    </source>
</evidence>
<dbReference type="InterPro" id="IPR014001">
    <property type="entry name" value="Helicase_ATP-bd"/>
</dbReference>
<name>A0ABR2SRS8_9ROSI</name>
<reference evidence="5 6" key="1">
    <citation type="journal article" date="2024" name="G3 (Bethesda)">
        <title>Genome assembly of Hibiscus sabdariffa L. provides insights into metabolisms of medicinal natural products.</title>
        <authorList>
            <person name="Kim T."/>
        </authorList>
    </citation>
    <scope>NUCLEOTIDE SEQUENCE [LARGE SCALE GENOMIC DNA]</scope>
    <source>
        <strain evidence="5">TK-2024</strain>
        <tissue evidence="5">Old leaves</tissue>
    </source>
</reference>
<comment type="caution">
    <text evidence="5">The sequence shown here is derived from an EMBL/GenBank/DDBJ whole genome shotgun (WGS) entry which is preliminary data.</text>
</comment>
<keyword evidence="6" id="KW-1185">Reference proteome</keyword>
<feature type="compositionally biased region" description="Basic and acidic residues" evidence="2">
    <location>
        <begin position="50"/>
        <end position="69"/>
    </location>
</feature>
<dbReference type="PANTHER" id="PTHR10799">
    <property type="entry name" value="SNF2/RAD54 HELICASE FAMILY"/>
    <property type="match status" value="1"/>
</dbReference>
<dbReference type="CDD" id="cd18793">
    <property type="entry name" value="SF2_C_SNF"/>
    <property type="match status" value="1"/>
</dbReference>
<keyword evidence="1" id="KW-0378">Hydrolase</keyword>
<accession>A0ABR2SRS8</accession>
<gene>
    <name evidence="5" type="ORF">V6N11_067761</name>
</gene>
<dbReference type="InterPro" id="IPR001650">
    <property type="entry name" value="Helicase_C-like"/>
</dbReference>
<organism evidence="5 6">
    <name type="scientific">Hibiscus sabdariffa</name>
    <name type="common">roselle</name>
    <dbReference type="NCBI Taxonomy" id="183260"/>
    <lineage>
        <taxon>Eukaryota</taxon>
        <taxon>Viridiplantae</taxon>
        <taxon>Streptophyta</taxon>
        <taxon>Embryophyta</taxon>
        <taxon>Tracheophyta</taxon>
        <taxon>Spermatophyta</taxon>
        <taxon>Magnoliopsida</taxon>
        <taxon>eudicotyledons</taxon>
        <taxon>Gunneridae</taxon>
        <taxon>Pentapetalae</taxon>
        <taxon>rosids</taxon>
        <taxon>malvids</taxon>
        <taxon>Malvales</taxon>
        <taxon>Malvaceae</taxon>
        <taxon>Malvoideae</taxon>
        <taxon>Hibiscus</taxon>
    </lineage>
</organism>
<evidence type="ECO:0000259" key="3">
    <source>
        <dbReference type="PROSITE" id="PS51192"/>
    </source>
</evidence>
<dbReference type="EMBL" id="JBBPBN010000012">
    <property type="protein sequence ID" value="KAK9027941.1"/>
    <property type="molecule type" value="Genomic_DNA"/>
</dbReference>
<evidence type="ECO:0000256" key="1">
    <source>
        <dbReference type="ARBA" id="ARBA00022801"/>
    </source>
</evidence>
<evidence type="ECO:0000313" key="5">
    <source>
        <dbReference type="EMBL" id="KAK9027941.1"/>
    </source>
</evidence>
<evidence type="ECO:0000313" key="6">
    <source>
        <dbReference type="Proteomes" id="UP001396334"/>
    </source>
</evidence>
<dbReference type="PROSITE" id="PS51194">
    <property type="entry name" value="HELICASE_CTER"/>
    <property type="match status" value="1"/>
</dbReference>
<dbReference type="SMART" id="SM00487">
    <property type="entry name" value="DEXDc"/>
    <property type="match status" value="1"/>
</dbReference>
<evidence type="ECO:0008006" key="7">
    <source>
        <dbReference type="Google" id="ProtNLM"/>
    </source>
</evidence>
<feature type="domain" description="Helicase ATP-binding" evidence="3">
    <location>
        <begin position="199"/>
        <end position="377"/>
    </location>
</feature>
<dbReference type="SUPFAM" id="SSF52540">
    <property type="entry name" value="P-loop containing nucleoside triphosphate hydrolases"/>
    <property type="match status" value="2"/>
</dbReference>
<dbReference type="Gene3D" id="3.40.50.300">
    <property type="entry name" value="P-loop containing nucleotide triphosphate hydrolases"/>
    <property type="match status" value="1"/>
</dbReference>
<dbReference type="InterPro" id="IPR049730">
    <property type="entry name" value="SNF2/RAD54-like_C"/>
</dbReference>
<dbReference type="Gene3D" id="3.40.50.10810">
    <property type="entry name" value="Tandem AAA-ATPase domain"/>
    <property type="match status" value="1"/>
</dbReference>
<proteinExistence type="predicted"/>
<sequence>MKRVFEEISDDEWDNHSFKPSRVLNQNPNPPPPIESFAFGSQPHSALSDHSSDDCVEIQRLDDDSNLEDHDVEPEDAGPVNRARRFIVDDDDEEEEDVKEGDETGFEEVFDVESSEEEELQEDDVVGKALQKCAKISAELRKELYGSSGASCERYAEVEASSVGIVTQNDIDVACGVVDSDFQPVLKPYQLVGVNFLLLLQRKGIGGAILADEMGLGKTIQAITYLTLLKHLKNDPGPHLIVCPASLLENWERELKKWCPSFTVLQYHGAARAAYSKELSSLSKAGLPPPFNVLLVCYSLFERHSVQQKDDRKILKRWHWSCVLMDEAHALKDKNSYRWKNLMSVARNAKQRLMLTGTPLQNDLHELWSMLEFMMPDLFATEDVDLKKLLNAEDRELIGRMKSILGPFILRRLKSDVMQQLVPKIQRVEYVIMEKRQENAYREAIEEYRAISRARIAKLSESALNSIVGIIPRRQISNYFVQFRKIANHPLLVRQIYDDDDVVCFAKRLHSMGVFECTLDRVVAELKNYSDFSIHQLLLRYGITGGKGTLLDEHVMLSAKCQALAELLPSLKRSGHRVLIFSQWTSMLDILEWTLDVIGVTYRRLDGSTQVTERQNIVDDFNNDTSIFACLLSTRAGGQGLNLTGADTVVIHDMDFNPQIDRQAEDRCHRIGQTRPVTIYRLVTKGTVDENVYEIAKRKLTLDAAVLESGMDVGNEHDTSEKTMGQILSSLLMS</sequence>
<feature type="compositionally biased region" description="Acidic residues" evidence="2">
    <location>
        <begin position="89"/>
        <end position="103"/>
    </location>
</feature>
<dbReference type="SMART" id="SM00490">
    <property type="entry name" value="HELICc"/>
    <property type="match status" value="1"/>
</dbReference>
<evidence type="ECO:0000256" key="2">
    <source>
        <dbReference type="SAM" id="MobiDB-lite"/>
    </source>
</evidence>
<dbReference type="CDD" id="cd17919">
    <property type="entry name" value="DEXHc_Snf"/>
    <property type="match status" value="1"/>
</dbReference>
<dbReference type="Pfam" id="PF00271">
    <property type="entry name" value="Helicase_C"/>
    <property type="match status" value="1"/>
</dbReference>
<dbReference type="InterPro" id="IPR000330">
    <property type="entry name" value="SNF2_N"/>
</dbReference>
<feature type="domain" description="Helicase C-terminal" evidence="4">
    <location>
        <begin position="563"/>
        <end position="725"/>
    </location>
</feature>